<organism evidence="1">
    <name type="scientific">gut metagenome</name>
    <dbReference type="NCBI Taxonomy" id="749906"/>
    <lineage>
        <taxon>unclassified sequences</taxon>
        <taxon>metagenomes</taxon>
        <taxon>organismal metagenomes</taxon>
    </lineage>
</organism>
<name>J9CK65_9ZZZZ</name>
<reference evidence="1" key="1">
    <citation type="journal article" date="2012" name="PLoS ONE">
        <title>Gene sets for utilization of primary and secondary nutrition supplies in the distal gut of endangered iberian lynx.</title>
        <authorList>
            <person name="Alcaide M."/>
            <person name="Messina E."/>
            <person name="Richter M."/>
            <person name="Bargiela R."/>
            <person name="Peplies J."/>
            <person name="Huws S.A."/>
            <person name="Newbold C.J."/>
            <person name="Golyshin P.N."/>
            <person name="Simon M.A."/>
            <person name="Lopez G."/>
            <person name="Yakimov M.M."/>
            <person name="Ferrer M."/>
        </authorList>
    </citation>
    <scope>NUCLEOTIDE SEQUENCE</scope>
</reference>
<comment type="caution">
    <text evidence="1">The sequence shown here is derived from an EMBL/GenBank/DDBJ whole genome shotgun (WGS) entry which is preliminary data.</text>
</comment>
<gene>
    <name evidence="1" type="ORF">EVA_11404</name>
</gene>
<proteinExistence type="predicted"/>
<protein>
    <submittedName>
        <fullName evidence="1">Uncharacterized protein</fullName>
    </submittedName>
</protein>
<dbReference type="AlphaFoldDB" id="J9CK65"/>
<evidence type="ECO:0000313" key="1">
    <source>
        <dbReference type="EMBL" id="EJX00491.1"/>
    </source>
</evidence>
<sequence length="40" mass="4405">MMIPAIGMMTEFDSPSIILKILPFHPCGVCPTWPAISLVF</sequence>
<dbReference type="EMBL" id="AMCI01003348">
    <property type="protein sequence ID" value="EJX00491.1"/>
    <property type="molecule type" value="Genomic_DNA"/>
</dbReference>
<accession>J9CK65</accession>